<dbReference type="CDD" id="cd21778">
    <property type="entry name" value="MobB_LATS1"/>
    <property type="match status" value="1"/>
</dbReference>
<dbReference type="GO" id="GO:0045177">
    <property type="term" value="C:apical part of cell"/>
    <property type="evidence" value="ECO:0007669"/>
    <property type="project" value="UniProtKB-ARBA"/>
</dbReference>
<dbReference type="GO" id="GO:0005524">
    <property type="term" value="F:ATP binding"/>
    <property type="evidence" value="ECO:0007669"/>
    <property type="project" value="UniProtKB-UniRule"/>
</dbReference>
<dbReference type="PROSITE" id="PS51285">
    <property type="entry name" value="AGC_KINASE_CTER"/>
    <property type="match status" value="1"/>
</dbReference>
<comment type="subcellular location">
    <subcellularLocation>
        <location evidence="2">Cytoplasm</location>
        <location evidence="2">Cytoskeleton</location>
        <location evidence="2">Microtubule organizing center</location>
        <location evidence="2">Centrosome</location>
    </subcellularLocation>
</comment>
<dbReference type="FunFam" id="1.10.510.10:FF:000086">
    <property type="entry name" value="Non-specific serine/threonine protein kinase"/>
    <property type="match status" value="1"/>
</dbReference>
<evidence type="ECO:0000259" key="19">
    <source>
        <dbReference type="PROSITE" id="PS50011"/>
    </source>
</evidence>
<feature type="non-terminal residue" evidence="21">
    <location>
        <position position="1"/>
    </location>
</feature>
<dbReference type="InterPro" id="IPR000719">
    <property type="entry name" value="Prot_kinase_dom"/>
</dbReference>
<name>U5EPQ7_9DIPT</name>
<feature type="compositionally biased region" description="Low complexity" evidence="18">
    <location>
        <begin position="32"/>
        <end position="44"/>
    </location>
</feature>
<proteinExistence type="evidence at transcript level"/>
<dbReference type="InterPro" id="IPR008271">
    <property type="entry name" value="Ser/Thr_kinase_AS"/>
</dbReference>
<evidence type="ECO:0000256" key="4">
    <source>
        <dbReference type="ARBA" id="ARBA00012513"/>
    </source>
</evidence>
<dbReference type="SMART" id="SM00220">
    <property type="entry name" value="S_TKc"/>
    <property type="match status" value="1"/>
</dbReference>
<protein>
    <recommendedName>
        <fullName evidence="4">non-specific serine/threonine protein kinase</fullName>
        <ecNumber evidence="4">2.7.11.1</ecNumber>
    </recommendedName>
</protein>
<dbReference type="EC" id="2.7.11.1" evidence="4"/>
<evidence type="ECO:0000259" key="20">
    <source>
        <dbReference type="PROSITE" id="PS51285"/>
    </source>
</evidence>
<dbReference type="GO" id="GO:0005737">
    <property type="term" value="C:cytoplasm"/>
    <property type="evidence" value="ECO:0007669"/>
    <property type="project" value="UniProtKB-ARBA"/>
</dbReference>
<evidence type="ECO:0000256" key="12">
    <source>
        <dbReference type="ARBA" id="ARBA00022840"/>
    </source>
</evidence>
<dbReference type="GO" id="GO:0046872">
    <property type="term" value="F:metal ion binding"/>
    <property type="evidence" value="ECO:0007669"/>
    <property type="project" value="UniProtKB-KW"/>
</dbReference>
<evidence type="ECO:0000256" key="10">
    <source>
        <dbReference type="ARBA" id="ARBA00022741"/>
    </source>
</evidence>
<feature type="region of interest" description="Disordered" evidence="18">
    <location>
        <begin position="74"/>
        <end position="95"/>
    </location>
</feature>
<dbReference type="Gene3D" id="3.30.200.20">
    <property type="entry name" value="Phosphorylase Kinase, domain 1"/>
    <property type="match status" value="2"/>
</dbReference>
<dbReference type="GO" id="GO:0004674">
    <property type="term" value="F:protein serine/threonine kinase activity"/>
    <property type="evidence" value="ECO:0007669"/>
    <property type="project" value="UniProtKB-KW"/>
</dbReference>
<feature type="binding site" evidence="17">
    <location>
        <position position="565"/>
    </location>
    <ligand>
        <name>ATP</name>
        <dbReference type="ChEBI" id="CHEBI:30616"/>
    </ligand>
</feature>
<feature type="compositionally biased region" description="Polar residues" evidence="18">
    <location>
        <begin position="162"/>
        <end position="174"/>
    </location>
</feature>
<dbReference type="CDD" id="cd05598">
    <property type="entry name" value="STKc_LATS"/>
    <property type="match status" value="1"/>
</dbReference>
<dbReference type="FunFam" id="1.10.510.10:FF:000199">
    <property type="entry name" value="Non-specific serine/threonine protein kinase"/>
    <property type="match status" value="1"/>
</dbReference>
<evidence type="ECO:0000256" key="13">
    <source>
        <dbReference type="ARBA" id="ARBA00022842"/>
    </source>
</evidence>
<keyword evidence="14" id="KW-0206">Cytoskeleton</keyword>
<dbReference type="GO" id="GO:0035329">
    <property type="term" value="P:hippo signaling"/>
    <property type="evidence" value="ECO:0007669"/>
    <property type="project" value="UniProtKB-ARBA"/>
</dbReference>
<dbReference type="GO" id="GO:0042308">
    <property type="term" value="P:negative regulation of protein import into nucleus"/>
    <property type="evidence" value="ECO:0007669"/>
    <property type="project" value="UniProtKB-ARBA"/>
</dbReference>
<dbReference type="PANTHER" id="PTHR24356">
    <property type="entry name" value="SERINE/THREONINE-PROTEIN KINASE"/>
    <property type="match status" value="1"/>
</dbReference>
<dbReference type="GO" id="GO:0022604">
    <property type="term" value="P:regulation of cell morphogenesis"/>
    <property type="evidence" value="ECO:0007669"/>
    <property type="project" value="UniProtKB-ARBA"/>
</dbReference>
<dbReference type="GO" id="GO:0046620">
    <property type="term" value="P:regulation of organ growth"/>
    <property type="evidence" value="ECO:0007669"/>
    <property type="project" value="TreeGrafter"/>
</dbReference>
<accession>U5EPQ7</accession>
<evidence type="ECO:0000256" key="6">
    <source>
        <dbReference type="ARBA" id="ARBA00022527"/>
    </source>
</evidence>
<dbReference type="InterPro" id="IPR011009">
    <property type="entry name" value="Kinase-like_dom_sf"/>
</dbReference>
<keyword evidence="9" id="KW-0479">Metal-binding</keyword>
<dbReference type="AlphaFoldDB" id="U5EPQ7"/>
<feature type="compositionally biased region" description="Low complexity" evidence="18">
    <location>
        <begin position="335"/>
        <end position="354"/>
    </location>
</feature>
<feature type="domain" description="Protein kinase" evidence="19">
    <location>
        <begin position="535"/>
        <end position="834"/>
    </location>
</feature>
<evidence type="ECO:0000256" key="1">
    <source>
        <dbReference type="ARBA" id="ARBA00001946"/>
    </source>
</evidence>
<dbReference type="GO" id="GO:0051093">
    <property type="term" value="P:negative regulation of developmental process"/>
    <property type="evidence" value="ECO:0007669"/>
    <property type="project" value="UniProtKB-ARBA"/>
</dbReference>
<evidence type="ECO:0000256" key="17">
    <source>
        <dbReference type="PROSITE-ProRule" id="PRU10141"/>
    </source>
</evidence>
<keyword evidence="7" id="KW-0597">Phosphoprotein</keyword>
<dbReference type="GO" id="GO:0009653">
    <property type="term" value="P:anatomical structure morphogenesis"/>
    <property type="evidence" value="ECO:0007669"/>
    <property type="project" value="UniProtKB-ARBA"/>
</dbReference>
<dbReference type="GO" id="GO:0048666">
    <property type="term" value="P:neuron development"/>
    <property type="evidence" value="ECO:0007669"/>
    <property type="project" value="UniProtKB-ARBA"/>
</dbReference>
<keyword evidence="10 17" id="KW-0547">Nucleotide-binding</keyword>
<dbReference type="SUPFAM" id="SSF56112">
    <property type="entry name" value="Protein kinase-like (PK-like)"/>
    <property type="match status" value="1"/>
</dbReference>
<dbReference type="EMBL" id="GANO01003621">
    <property type="protein sequence ID" value="JAB56250.1"/>
    <property type="molecule type" value="mRNA"/>
</dbReference>
<comment type="catalytic activity">
    <reaction evidence="15">
        <text>L-threonyl-[protein] + ATP = O-phospho-L-threonyl-[protein] + ADP + H(+)</text>
        <dbReference type="Rhea" id="RHEA:46608"/>
        <dbReference type="Rhea" id="RHEA-COMP:11060"/>
        <dbReference type="Rhea" id="RHEA-COMP:11605"/>
        <dbReference type="ChEBI" id="CHEBI:15378"/>
        <dbReference type="ChEBI" id="CHEBI:30013"/>
        <dbReference type="ChEBI" id="CHEBI:30616"/>
        <dbReference type="ChEBI" id="CHEBI:61977"/>
        <dbReference type="ChEBI" id="CHEBI:456216"/>
        <dbReference type="EC" id="2.7.11.1"/>
    </reaction>
</comment>
<feature type="region of interest" description="Disordered" evidence="18">
    <location>
        <begin position="1"/>
        <end position="44"/>
    </location>
</feature>
<organism evidence="21">
    <name type="scientific">Corethrella appendiculata</name>
    <dbReference type="NCBI Taxonomy" id="1370023"/>
    <lineage>
        <taxon>Eukaryota</taxon>
        <taxon>Metazoa</taxon>
        <taxon>Ecdysozoa</taxon>
        <taxon>Arthropoda</taxon>
        <taxon>Hexapoda</taxon>
        <taxon>Insecta</taxon>
        <taxon>Pterygota</taxon>
        <taxon>Neoptera</taxon>
        <taxon>Endopterygota</taxon>
        <taxon>Diptera</taxon>
        <taxon>Nematocera</taxon>
        <taxon>Culicoidea</taxon>
        <taxon>Chaoboridae</taxon>
        <taxon>Corethrella</taxon>
    </lineage>
</organism>
<reference evidence="21" key="1">
    <citation type="journal article" date="2014" name="Insect Biochem. Mol. Biol.">
        <title>An insight into the sialome of the frog biting fly, Corethrella appendiculata.</title>
        <authorList>
            <person name="Ribeiro J.M.C."/>
            <person name="Chagas A.C."/>
            <person name="Pham V.M."/>
            <person name="Lounibos L.P."/>
            <person name="Calvo E."/>
        </authorList>
    </citation>
    <scope>NUCLEOTIDE SEQUENCE</scope>
    <source>
        <tissue evidence="21">Salivary glands</tissue>
    </source>
</reference>
<dbReference type="Pfam" id="PF00069">
    <property type="entry name" value="Pkinase"/>
    <property type="match status" value="2"/>
</dbReference>
<feature type="region of interest" description="Disordered" evidence="18">
    <location>
        <begin position="162"/>
        <end position="354"/>
    </location>
</feature>
<dbReference type="InterPro" id="IPR050236">
    <property type="entry name" value="Ser_Thr_kinase_AGC"/>
</dbReference>
<keyword evidence="5" id="KW-0963">Cytoplasm</keyword>
<dbReference type="GO" id="GO:0009966">
    <property type="term" value="P:regulation of signal transduction"/>
    <property type="evidence" value="ECO:0007669"/>
    <property type="project" value="UniProtKB-ARBA"/>
</dbReference>
<keyword evidence="13" id="KW-0460">Magnesium</keyword>
<feature type="compositionally biased region" description="Low complexity" evidence="18">
    <location>
        <begin position="283"/>
        <end position="328"/>
    </location>
</feature>
<dbReference type="GO" id="GO:0005813">
    <property type="term" value="C:centrosome"/>
    <property type="evidence" value="ECO:0007669"/>
    <property type="project" value="UniProtKB-SubCell"/>
</dbReference>
<evidence type="ECO:0000256" key="16">
    <source>
        <dbReference type="ARBA" id="ARBA00048679"/>
    </source>
</evidence>
<dbReference type="InterPro" id="IPR017441">
    <property type="entry name" value="Protein_kinase_ATP_BS"/>
</dbReference>
<feature type="domain" description="AGC-kinase C-terminal" evidence="20">
    <location>
        <begin position="835"/>
        <end position="918"/>
    </location>
</feature>
<feature type="compositionally biased region" description="Basic and acidic residues" evidence="18">
    <location>
        <begin position="443"/>
        <end position="453"/>
    </location>
</feature>
<keyword evidence="12 17" id="KW-0067">ATP-binding</keyword>
<feature type="compositionally biased region" description="Low complexity" evidence="18">
    <location>
        <begin position="246"/>
        <end position="275"/>
    </location>
</feature>
<dbReference type="InterPro" id="IPR000961">
    <property type="entry name" value="AGC-kinase_C"/>
</dbReference>
<dbReference type="GO" id="GO:0048814">
    <property type="term" value="P:regulation of dendrite morphogenesis"/>
    <property type="evidence" value="ECO:0007669"/>
    <property type="project" value="UniProtKB-ARBA"/>
</dbReference>
<dbReference type="InterPro" id="IPR049761">
    <property type="entry name" value="LATS1-like_MobB"/>
</dbReference>
<comment type="catalytic activity">
    <reaction evidence="16">
        <text>L-seryl-[protein] + ATP = O-phospho-L-seryl-[protein] + ADP + H(+)</text>
        <dbReference type="Rhea" id="RHEA:17989"/>
        <dbReference type="Rhea" id="RHEA-COMP:9863"/>
        <dbReference type="Rhea" id="RHEA-COMP:11604"/>
        <dbReference type="ChEBI" id="CHEBI:15378"/>
        <dbReference type="ChEBI" id="CHEBI:29999"/>
        <dbReference type="ChEBI" id="CHEBI:30616"/>
        <dbReference type="ChEBI" id="CHEBI:83421"/>
        <dbReference type="ChEBI" id="CHEBI:456216"/>
        <dbReference type="EC" id="2.7.11.1"/>
    </reaction>
</comment>
<dbReference type="PROSITE" id="PS00108">
    <property type="entry name" value="PROTEIN_KINASE_ST"/>
    <property type="match status" value="1"/>
</dbReference>
<evidence type="ECO:0000256" key="14">
    <source>
        <dbReference type="ARBA" id="ARBA00023212"/>
    </source>
</evidence>
<dbReference type="PANTHER" id="PTHR24356:SF418">
    <property type="entry name" value="SERINE_THREONINE-PROTEIN KINASE WARTS"/>
    <property type="match status" value="1"/>
</dbReference>
<keyword evidence="6" id="KW-0723">Serine/threonine-protein kinase</keyword>
<feature type="compositionally biased region" description="Polar residues" evidence="18">
    <location>
        <begin position="195"/>
        <end position="211"/>
    </location>
</feature>
<evidence type="ECO:0000256" key="8">
    <source>
        <dbReference type="ARBA" id="ARBA00022679"/>
    </source>
</evidence>
<evidence type="ECO:0000256" key="7">
    <source>
        <dbReference type="ARBA" id="ARBA00022553"/>
    </source>
</evidence>
<comment type="cofactor">
    <cofactor evidence="1">
        <name>Mg(2+)</name>
        <dbReference type="ChEBI" id="CHEBI:18420"/>
    </cofactor>
</comment>
<dbReference type="FunFam" id="3.30.200.20:FF:000391">
    <property type="entry name" value="Large tumor suppressor kinase 1"/>
    <property type="match status" value="1"/>
</dbReference>
<sequence length="934" mass="104860">PPAYSALMMKPTDLLVTPPLTPSASPSETNNSGTSTPRSSTDPSTLAAYAPILRPNIKRNESSIQLPLIPNVAVHHSSNNHSPNDNSTHTTEPPSYATSILTNTNPSTSIHMHGTDDGIVNVPNINAQKPPPTTYAKIKITQSVRAIPSPIAAPSYHQMSSTICEPPTYSSNSRLMKPADTMQQQQQPQGREPPSYSTIIMKNSNSNSDQPPTYPARKPILTNNNLMNVNSKRNESILMRPPPGKSPGSETISSESSSSHKSSEPPLYAQSIKSQQPPPPPAYSSSTNSKINNGKMNENNNKNNNNINSNSNNKSSIKNNNIDNSSNNSKKHDNSNNNRCNKTSSTTTATTTSTATNKSILSNIKSNNNNNINNNNNSNKTINNLTINNQRLKSGITTVTGIPPPVPTTTTTSSTSTTTQTQTPTNETSSTSCRKIKHQSPIPERKNISKEREEERYEFKVRHYSPQAYKFFMEQHIENVLKSYTQRSFRRKQLEGEMSKLDLAEETKIEMRKLLCQKESNYIRLKRAKMDKTMFIKIKPIGVGAFGEVTLVKKIDTPNHLYAMKTLRKSDVLKRNQVAHVKAERDILAEADNEWVVKLYYSFQDKDNLYFIMDYIPGGDLMSLLIKKGIFEEDLARFYIAELTCAIESVHKMGFIHRDIKPDNILIDRKGHIKLTDFGLCTGFRWTHDSKYYQKNGDHARQDSMEAWSKTGSDVPPPLERRKFREKNRSKAHSIVGTPNYIAPEVLLRSGYTQLCDWWSVGVILYEMLVGQPPFLASSAEDTQYKVINWRQTLKIPSQAKLSEESSDIILRLCKNEDERIGKDINEIKTHPFFRNIDFTKDLRSQPAPFEPKIKYPTDTSNFDPIESDFYHSSCDDGLGGGGGGVGSFDDVFDSIKPFHHGFFEFTFRRFFDDESDCKISLDTADNQTEAIYV</sequence>
<dbReference type="Gene3D" id="1.10.510.10">
    <property type="entry name" value="Transferase(Phosphotransferase) domain 1"/>
    <property type="match status" value="2"/>
</dbReference>
<evidence type="ECO:0000256" key="3">
    <source>
        <dbReference type="ARBA" id="ARBA00009903"/>
    </source>
</evidence>
<evidence type="ECO:0000256" key="11">
    <source>
        <dbReference type="ARBA" id="ARBA00022777"/>
    </source>
</evidence>
<keyword evidence="8" id="KW-0808">Transferase</keyword>
<dbReference type="PROSITE" id="PS00107">
    <property type="entry name" value="PROTEIN_KINASE_ATP"/>
    <property type="match status" value="1"/>
</dbReference>
<keyword evidence="11 21" id="KW-0418">Kinase</keyword>
<feature type="compositionally biased region" description="Low complexity" evidence="18">
    <location>
        <begin position="408"/>
        <end position="432"/>
    </location>
</feature>
<evidence type="ECO:0000256" key="9">
    <source>
        <dbReference type="ARBA" id="ARBA00022723"/>
    </source>
</evidence>
<evidence type="ECO:0000256" key="18">
    <source>
        <dbReference type="SAM" id="MobiDB-lite"/>
    </source>
</evidence>
<feature type="compositionally biased region" description="Polar residues" evidence="18">
    <location>
        <begin position="221"/>
        <end position="231"/>
    </location>
</feature>
<feature type="region of interest" description="Disordered" evidence="18">
    <location>
        <begin position="396"/>
        <end position="453"/>
    </location>
</feature>
<evidence type="ECO:0000256" key="5">
    <source>
        <dbReference type="ARBA" id="ARBA00022490"/>
    </source>
</evidence>
<evidence type="ECO:0000313" key="21">
    <source>
        <dbReference type="EMBL" id="JAB56250.1"/>
    </source>
</evidence>
<dbReference type="GO" id="GO:0000082">
    <property type="term" value="P:G1/S transition of mitotic cell cycle"/>
    <property type="evidence" value="ECO:0007669"/>
    <property type="project" value="TreeGrafter"/>
</dbReference>
<dbReference type="PROSITE" id="PS50011">
    <property type="entry name" value="PROTEIN_KINASE_DOM"/>
    <property type="match status" value="1"/>
</dbReference>
<evidence type="ECO:0000256" key="15">
    <source>
        <dbReference type="ARBA" id="ARBA00047899"/>
    </source>
</evidence>
<evidence type="ECO:0000256" key="2">
    <source>
        <dbReference type="ARBA" id="ARBA00004300"/>
    </source>
</evidence>
<dbReference type="GO" id="GO:0071944">
    <property type="term" value="C:cell periphery"/>
    <property type="evidence" value="ECO:0007669"/>
    <property type="project" value="UniProtKB-ARBA"/>
</dbReference>
<comment type="similarity">
    <text evidence="3">Belongs to the protein kinase superfamily. AGC Ser/Thr protein kinase family.</text>
</comment>
<dbReference type="GO" id="GO:0043065">
    <property type="term" value="P:positive regulation of apoptotic process"/>
    <property type="evidence" value="ECO:0007669"/>
    <property type="project" value="TreeGrafter"/>
</dbReference>
<feature type="compositionally biased region" description="Low complexity" evidence="18">
    <location>
        <begin position="75"/>
        <end position="91"/>
    </location>
</feature>